<dbReference type="PROSITE" id="PS00194">
    <property type="entry name" value="THIOREDOXIN_1"/>
    <property type="match status" value="1"/>
</dbReference>
<dbReference type="SMART" id="SM00212">
    <property type="entry name" value="UBCc"/>
    <property type="match status" value="1"/>
</dbReference>
<protein>
    <submittedName>
        <fullName evidence="10">(rape) hypothetical protein</fullName>
    </submittedName>
</protein>
<evidence type="ECO:0000256" key="4">
    <source>
        <dbReference type="ARBA" id="ARBA00022840"/>
    </source>
</evidence>
<evidence type="ECO:0000256" key="2">
    <source>
        <dbReference type="ARBA" id="ARBA00022741"/>
    </source>
</evidence>
<reference evidence="10" key="1">
    <citation type="submission" date="2021-01" db="EMBL/GenBank/DDBJ databases">
        <authorList>
            <consortium name="Genoscope - CEA"/>
            <person name="William W."/>
        </authorList>
    </citation>
    <scope>NUCLEOTIDE SEQUENCE</scope>
</reference>
<dbReference type="InterPro" id="IPR016135">
    <property type="entry name" value="UBQ-conjugating_enzyme/RWD"/>
</dbReference>
<evidence type="ECO:0000256" key="7">
    <source>
        <dbReference type="RuleBase" id="RU362109"/>
    </source>
</evidence>
<proteinExistence type="inferred from homology"/>
<keyword evidence="4 7" id="KW-0067">ATP-binding</keyword>
<evidence type="ECO:0000313" key="10">
    <source>
        <dbReference type="EMBL" id="CAF2126940.1"/>
    </source>
</evidence>
<dbReference type="InterPro" id="IPR000608">
    <property type="entry name" value="UBC"/>
</dbReference>
<dbReference type="FunFam" id="3.40.30.10:FF:000313">
    <property type="entry name" value="Thioredoxin H9"/>
    <property type="match status" value="1"/>
</dbReference>
<keyword evidence="3 7" id="KW-0833">Ubl conjugation pathway</keyword>
<dbReference type="CDD" id="cd02947">
    <property type="entry name" value="TRX_family"/>
    <property type="match status" value="1"/>
</dbReference>
<sequence>MASKRILKELKDLQKDPPSNCSAGPVAEDMFHWQATIMGPPDSPYAGGVFLVSIHFPPDYPFKPPKVSFKTRVYHPNINSNGSICLDILKEQWSPALTISKVLLSICSLLTDPNPDDPLVPEIAHMYKTDKSKYESTARSWTQKNRLCVSDNSMGSCVSKGKEDDDSIHNVDFSGGNVHLITTKESWDEKLAEAGRDGKIVIANFSATWCGPCKVVAPFFIELSEKHPSIMFLLVDVDELSDFSSSWDIKATPTFFFLKNGQQIGKLVGANKPELQKKVTSILDSVPESPQRP</sequence>
<name>A0A816VLV9_BRANA</name>
<dbReference type="InterPro" id="IPR013766">
    <property type="entry name" value="Thioredoxin_domain"/>
</dbReference>
<comment type="pathway">
    <text evidence="5">Protein modification.</text>
</comment>
<dbReference type="SUPFAM" id="SSF52833">
    <property type="entry name" value="Thioredoxin-like"/>
    <property type="match status" value="1"/>
</dbReference>
<keyword evidence="2 7" id="KW-0547">Nucleotide-binding</keyword>
<dbReference type="Gene3D" id="3.10.110.10">
    <property type="entry name" value="Ubiquitin Conjugating Enzyme"/>
    <property type="match status" value="1"/>
</dbReference>
<dbReference type="EMBL" id="HG994357">
    <property type="protein sequence ID" value="CAF2126940.1"/>
    <property type="molecule type" value="Genomic_DNA"/>
</dbReference>
<dbReference type="Gene3D" id="3.40.30.10">
    <property type="entry name" value="Glutaredoxin"/>
    <property type="match status" value="1"/>
</dbReference>
<dbReference type="CDD" id="cd23792">
    <property type="entry name" value="UBCc_UBE2D"/>
    <property type="match status" value="1"/>
</dbReference>
<dbReference type="GO" id="GO:0005524">
    <property type="term" value="F:ATP binding"/>
    <property type="evidence" value="ECO:0007669"/>
    <property type="project" value="UniProtKB-UniRule"/>
</dbReference>
<evidence type="ECO:0000256" key="5">
    <source>
        <dbReference type="ARBA" id="ARBA00043952"/>
    </source>
</evidence>
<dbReference type="InterPro" id="IPR017937">
    <property type="entry name" value="Thioredoxin_CS"/>
</dbReference>
<dbReference type="GO" id="GO:0006511">
    <property type="term" value="P:ubiquitin-dependent protein catabolic process"/>
    <property type="evidence" value="ECO:0007669"/>
    <property type="project" value="UniProtKB-ARBA"/>
</dbReference>
<feature type="active site" description="Glycyl thioester intermediate" evidence="6">
    <location>
        <position position="85"/>
    </location>
</feature>
<organism evidence="10">
    <name type="scientific">Brassica napus</name>
    <name type="common">Rape</name>
    <dbReference type="NCBI Taxonomy" id="3708"/>
    <lineage>
        <taxon>Eukaryota</taxon>
        <taxon>Viridiplantae</taxon>
        <taxon>Streptophyta</taxon>
        <taxon>Embryophyta</taxon>
        <taxon>Tracheophyta</taxon>
        <taxon>Spermatophyta</taxon>
        <taxon>Magnoliopsida</taxon>
        <taxon>eudicotyledons</taxon>
        <taxon>Gunneridae</taxon>
        <taxon>Pentapetalae</taxon>
        <taxon>rosids</taxon>
        <taxon>malvids</taxon>
        <taxon>Brassicales</taxon>
        <taxon>Brassicaceae</taxon>
        <taxon>Brassiceae</taxon>
        <taxon>Brassica</taxon>
    </lineage>
</organism>
<evidence type="ECO:0000259" key="9">
    <source>
        <dbReference type="PROSITE" id="PS51352"/>
    </source>
</evidence>
<dbReference type="Pfam" id="PF00085">
    <property type="entry name" value="Thioredoxin"/>
    <property type="match status" value="1"/>
</dbReference>
<dbReference type="FunFam" id="3.10.110.10:FF:000001">
    <property type="entry name" value="Ubiquitin-conjugating enzyme 28, E2"/>
    <property type="match status" value="1"/>
</dbReference>
<evidence type="ECO:0000256" key="1">
    <source>
        <dbReference type="ARBA" id="ARBA00022679"/>
    </source>
</evidence>
<dbReference type="PROSITE" id="PS00183">
    <property type="entry name" value="UBC_1"/>
    <property type="match status" value="1"/>
</dbReference>
<dbReference type="InterPro" id="IPR023313">
    <property type="entry name" value="UBQ-conjugating_AS"/>
</dbReference>
<dbReference type="AlphaFoldDB" id="A0A816VLV9"/>
<dbReference type="InterPro" id="IPR036249">
    <property type="entry name" value="Thioredoxin-like_sf"/>
</dbReference>
<comment type="similarity">
    <text evidence="7">Belongs to the ubiquitin-conjugating enzyme family.</text>
</comment>
<evidence type="ECO:0000256" key="3">
    <source>
        <dbReference type="ARBA" id="ARBA00022786"/>
    </source>
</evidence>
<gene>
    <name evidence="10" type="ORF">DARMORV10_A03P36400.1</name>
</gene>
<dbReference type="Proteomes" id="UP001295469">
    <property type="component" value="Chromosome A03"/>
</dbReference>
<feature type="domain" description="UBC core" evidence="8">
    <location>
        <begin position="1"/>
        <end position="147"/>
    </location>
</feature>
<dbReference type="PANTHER" id="PTHR24068">
    <property type="entry name" value="UBIQUITIN-CONJUGATING ENZYME E2"/>
    <property type="match status" value="1"/>
</dbReference>
<feature type="domain" description="Thioredoxin" evidence="9">
    <location>
        <begin position="158"/>
        <end position="284"/>
    </location>
</feature>
<dbReference type="Pfam" id="PF00179">
    <property type="entry name" value="UQ_con"/>
    <property type="match status" value="1"/>
</dbReference>
<keyword evidence="1" id="KW-0808">Transferase</keyword>
<dbReference type="PRINTS" id="PR00421">
    <property type="entry name" value="THIOREDOXIN"/>
</dbReference>
<evidence type="ECO:0000259" key="8">
    <source>
        <dbReference type="PROSITE" id="PS50127"/>
    </source>
</evidence>
<dbReference type="PROSITE" id="PS51352">
    <property type="entry name" value="THIOREDOXIN_2"/>
    <property type="match status" value="1"/>
</dbReference>
<dbReference type="SUPFAM" id="SSF54495">
    <property type="entry name" value="UBC-like"/>
    <property type="match status" value="1"/>
</dbReference>
<accession>A0A816VLV9</accession>
<evidence type="ECO:0000256" key="6">
    <source>
        <dbReference type="PROSITE-ProRule" id="PRU10133"/>
    </source>
</evidence>
<dbReference type="GO" id="GO:0004842">
    <property type="term" value="F:ubiquitin-protein transferase activity"/>
    <property type="evidence" value="ECO:0007669"/>
    <property type="project" value="UniProtKB-ARBA"/>
</dbReference>
<dbReference type="PROSITE" id="PS50127">
    <property type="entry name" value="UBC_2"/>
    <property type="match status" value="1"/>
</dbReference>